<protein>
    <submittedName>
        <fullName evidence="1">Uncharacterized protein</fullName>
    </submittedName>
</protein>
<reference evidence="1" key="1">
    <citation type="journal article" date="2015" name="Genome Announc.">
        <title>Draft Genome Sequence of Tolypothrix boutellei Strain VB521301.</title>
        <authorList>
            <person name="Chandrababunaidu M.M."/>
            <person name="Singh D."/>
            <person name="Sen D."/>
            <person name="Bhan S."/>
            <person name="Das S."/>
            <person name="Gupta A."/>
            <person name="Adhikary S.P."/>
            <person name="Tripathy S."/>
        </authorList>
    </citation>
    <scope>NUCLEOTIDE SEQUENCE</scope>
    <source>
        <strain evidence="1">VB521301</strain>
    </source>
</reference>
<dbReference type="Gene3D" id="3.40.50.720">
    <property type="entry name" value="NAD(P)-binding Rossmann-like Domain"/>
    <property type="match status" value="1"/>
</dbReference>
<dbReference type="Proteomes" id="UP000029738">
    <property type="component" value="Unassembled WGS sequence"/>
</dbReference>
<dbReference type="EMBL" id="JHEG04000001">
    <property type="protein sequence ID" value="KAF3889268.1"/>
    <property type="molecule type" value="Genomic_DNA"/>
</dbReference>
<evidence type="ECO:0000313" key="1">
    <source>
        <dbReference type="EMBL" id="KAF3889268.1"/>
    </source>
</evidence>
<keyword evidence="2" id="KW-1185">Reference proteome</keyword>
<name>A0A8S9TAW8_9CYAN</name>
<dbReference type="AlphaFoldDB" id="A0A8S9TAW8"/>
<accession>A0A8S9TAW8</accession>
<comment type="caution">
    <text evidence="1">The sequence shown here is derived from an EMBL/GenBank/DDBJ whole genome shotgun (WGS) entry which is preliminary data.</text>
</comment>
<evidence type="ECO:0000313" key="2">
    <source>
        <dbReference type="Proteomes" id="UP000029738"/>
    </source>
</evidence>
<reference evidence="1" key="2">
    <citation type="submission" date="2019-11" db="EMBL/GenBank/DDBJ databases">
        <title>Improved Assembly of Tolypothrix boutellei genome.</title>
        <authorList>
            <person name="Sarangi A.N."/>
            <person name="Mukherjee M."/>
            <person name="Ghosh S."/>
            <person name="Singh D."/>
            <person name="Das A."/>
            <person name="Kant S."/>
            <person name="Prusty A."/>
            <person name="Tripathy S."/>
        </authorList>
    </citation>
    <scope>NUCLEOTIDE SEQUENCE</scope>
    <source>
        <strain evidence="1">VB521301</strain>
    </source>
</reference>
<organism evidence="1 2">
    <name type="scientific">Tolypothrix bouteillei VB521301</name>
    <dbReference type="NCBI Taxonomy" id="1479485"/>
    <lineage>
        <taxon>Bacteria</taxon>
        <taxon>Bacillati</taxon>
        <taxon>Cyanobacteriota</taxon>
        <taxon>Cyanophyceae</taxon>
        <taxon>Nostocales</taxon>
        <taxon>Tolypothrichaceae</taxon>
        <taxon>Tolypothrix</taxon>
    </lineage>
</organism>
<proteinExistence type="predicted"/>
<gene>
    <name evidence="1" type="ORF">DA73_0400030135</name>
</gene>
<sequence>MAKLCPVYKDSYALVMLVLEESHQVSRAIGTALAIQAQKEGLADLVADAEKAIKEAMWEPKYTPIIMKPLLC</sequence>
<dbReference type="RefSeq" id="WP_038072872.1">
    <property type="nucleotide sequence ID" value="NZ_JHEG04000001.1"/>
</dbReference>